<feature type="transmembrane region" description="Helical" evidence="1">
    <location>
        <begin position="142"/>
        <end position="160"/>
    </location>
</feature>
<keyword evidence="1" id="KW-0472">Membrane</keyword>
<evidence type="ECO:0000313" key="2">
    <source>
        <dbReference type="EMBL" id="MBA8809809.1"/>
    </source>
</evidence>
<dbReference type="Proteomes" id="UP000540568">
    <property type="component" value="Unassembled WGS sequence"/>
</dbReference>
<proteinExistence type="predicted"/>
<protein>
    <submittedName>
        <fullName evidence="2">ABC-2 type transport system permease protein</fullName>
    </submittedName>
</protein>
<accession>A0A7W3JBN2</accession>
<dbReference type="RefSeq" id="WP_182619024.1">
    <property type="nucleotide sequence ID" value="NZ_BAAATF010000008.1"/>
</dbReference>
<keyword evidence="1" id="KW-0812">Transmembrane</keyword>
<feature type="transmembrane region" description="Helical" evidence="1">
    <location>
        <begin position="100"/>
        <end position="122"/>
    </location>
</feature>
<keyword evidence="3" id="KW-1185">Reference proteome</keyword>
<dbReference type="EMBL" id="JACGWV010000002">
    <property type="protein sequence ID" value="MBA8809809.1"/>
    <property type="molecule type" value="Genomic_DNA"/>
</dbReference>
<feature type="transmembrane region" description="Helical" evidence="1">
    <location>
        <begin position="58"/>
        <end position="79"/>
    </location>
</feature>
<evidence type="ECO:0000313" key="3">
    <source>
        <dbReference type="Proteomes" id="UP000540568"/>
    </source>
</evidence>
<dbReference type="AlphaFoldDB" id="A0A7W3JBN2"/>
<keyword evidence="1" id="KW-1133">Transmembrane helix</keyword>
<feature type="transmembrane region" description="Helical" evidence="1">
    <location>
        <begin position="20"/>
        <end position="38"/>
    </location>
</feature>
<reference evidence="2 3" key="1">
    <citation type="submission" date="2020-07" db="EMBL/GenBank/DDBJ databases">
        <title>Sequencing the genomes of 1000 actinobacteria strains.</title>
        <authorList>
            <person name="Klenk H.-P."/>
        </authorList>
    </citation>
    <scope>NUCLEOTIDE SEQUENCE [LARGE SCALE GENOMIC DNA]</scope>
    <source>
        <strain evidence="2 3">DSM 44121</strain>
    </source>
</reference>
<name>A0A7W3JBN2_9MICO</name>
<gene>
    <name evidence="2" type="ORF">FHX71_003785</name>
</gene>
<comment type="caution">
    <text evidence="2">The sequence shown here is derived from an EMBL/GenBank/DDBJ whole genome shotgun (WGS) entry which is preliminary data.</text>
</comment>
<feature type="transmembrane region" description="Helical" evidence="1">
    <location>
        <begin position="225"/>
        <end position="248"/>
    </location>
</feature>
<feature type="transmembrane region" description="Helical" evidence="1">
    <location>
        <begin position="167"/>
        <end position="184"/>
    </location>
</feature>
<evidence type="ECO:0000256" key="1">
    <source>
        <dbReference type="SAM" id="Phobius"/>
    </source>
</evidence>
<organism evidence="2 3">
    <name type="scientific">Promicromonospora sukumoe</name>
    <dbReference type="NCBI Taxonomy" id="88382"/>
    <lineage>
        <taxon>Bacteria</taxon>
        <taxon>Bacillati</taxon>
        <taxon>Actinomycetota</taxon>
        <taxon>Actinomycetes</taxon>
        <taxon>Micrococcales</taxon>
        <taxon>Promicromonosporaceae</taxon>
        <taxon>Promicromonospora</taxon>
    </lineage>
</organism>
<sequence length="254" mass="26636">MMGLLWAELRRFAVRPAIRWIAVGMLAHVALAVAVTAFEPEAFTLAAMLEQGQISFYAMTSVFLAYVAGVLLVTGTAAQGGTRTLLTVEPRRGRVYWSKLAAAGLAVVPGIAAACALLGFGMYGAHARAGVLGGPPSDLVEALTWCGVRVVALAVSAAVGGAAVGLLVGRWWIAVGLATVWFLAEEQVAPSASSGVRGWLPFTNADTWVRGTQAVLPDHGFLADAYLHSGLLLLGITVVLALLGRVVFERRDVR</sequence>